<dbReference type="GeneID" id="92077243"/>
<dbReference type="InterPro" id="IPR024079">
    <property type="entry name" value="MetalloPept_cat_dom_sf"/>
</dbReference>
<feature type="chain" id="PRO_5046066263" evidence="1">
    <location>
        <begin position="22"/>
        <end position="417"/>
    </location>
</feature>
<dbReference type="EMBL" id="JAQQWE010000005">
    <property type="protein sequence ID" value="KAK7952231.1"/>
    <property type="molecule type" value="Genomic_DNA"/>
</dbReference>
<evidence type="ECO:0000313" key="2">
    <source>
        <dbReference type="EMBL" id="KAK7952231.1"/>
    </source>
</evidence>
<protein>
    <submittedName>
        <fullName evidence="2">Uncharacterized protein</fullName>
    </submittedName>
</protein>
<reference evidence="2 3" key="1">
    <citation type="submission" date="2023-01" db="EMBL/GenBank/DDBJ databases">
        <title>Analysis of 21 Apiospora genomes using comparative genomics revels a genus with tremendous synthesis potential of carbohydrate active enzymes and secondary metabolites.</title>
        <authorList>
            <person name="Sorensen T."/>
        </authorList>
    </citation>
    <scope>NUCLEOTIDE SEQUENCE [LARGE SCALE GENOMIC DNA]</scope>
    <source>
        <strain evidence="2 3">CBS 24483</strain>
    </source>
</reference>
<feature type="signal peptide" evidence="1">
    <location>
        <begin position="1"/>
        <end position="21"/>
    </location>
</feature>
<organism evidence="2 3">
    <name type="scientific">Apiospora aurea</name>
    <dbReference type="NCBI Taxonomy" id="335848"/>
    <lineage>
        <taxon>Eukaryota</taxon>
        <taxon>Fungi</taxon>
        <taxon>Dikarya</taxon>
        <taxon>Ascomycota</taxon>
        <taxon>Pezizomycotina</taxon>
        <taxon>Sordariomycetes</taxon>
        <taxon>Xylariomycetidae</taxon>
        <taxon>Amphisphaeriales</taxon>
        <taxon>Apiosporaceae</taxon>
        <taxon>Apiospora</taxon>
    </lineage>
</organism>
<dbReference type="SUPFAM" id="SSF55486">
    <property type="entry name" value="Metalloproteases ('zincins'), catalytic domain"/>
    <property type="match status" value="1"/>
</dbReference>
<keyword evidence="3" id="KW-1185">Reference proteome</keyword>
<gene>
    <name evidence="2" type="ORF">PG986_007959</name>
</gene>
<evidence type="ECO:0000256" key="1">
    <source>
        <dbReference type="SAM" id="SignalP"/>
    </source>
</evidence>
<proteinExistence type="predicted"/>
<name>A0ABR1QEU1_9PEZI</name>
<keyword evidence="1" id="KW-0732">Signal</keyword>
<accession>A0ABR1QEU1</accession>
<dbReference type="Proteomes" id="UP001391051">
    <property type="component" value="Unassembled WGS sequence"/>
</dbReference>
<sequence length="417" mass="45769">MLAPLVSALAIVALGASGVNAGSRAWESNIKHARTVHHEAIQARDLAFEVYGNGSDVIKARSASGPDSLPNAQYHYHNASSQSIHKRWFGIEENGVELRLWPQGNIKVCFDQQTYNGKTAEQILRGPLDEARGLWRDKGVDDNKGWFKWDVVDDRAWCSDRNNRGSFLLVKYAGVGVQNMATTPGMGPNLSPSNMGNTFDKLGPRMVLSDELSMGHRNIVANYAHEMGHSWGFHHEHQNPDWWADGWSGEARETFFFGEGSFFCERLADHAAAEARIDASTILTVADKAREKRLLCTSRKIASDWEFAGGLNYLPVLTGAQWDKKKEPDWTSIMIYPSTAGNGGAGDGTGQAILLTKPGGEVIKPVTKPSSLDVEGLRKMYNAPKKSIGKLLSSKSSQFFNKFKSVKGKDPDAGCVS</sequence>
<evidence type="ECO:0000313" key="3">
    <source>
        <dbReference type="Proteomes" id="UP001391051"/>
    </source>
</evidence>
<dbReference type="Gene3D" id="3.40.390.10">
    <property type="entry name" value="Collagenase (Catalytic Domain)"/>
    <property type="match status" value="1"/>
</dbReference>
<dbReference type="RefSeq" id="XP_066700293.1">
    <property type="nucleotide sequence ID" value="XM_066844181.1"/>
</dbReference>
<comment type="caution">
    <text evidence="2">The sequence shown here is derived from an EMBL/GenBank/DDBJ whole genome shotgun (WGS) entry which is preliminary data.</text>
</comment>